<evidence type="ECO:0000313" key="2">
    <source>
        <dbReference type="Proteomes" id="UP001497535"/>
    </source>
</evidence>
<name>A0ACB1AZZ9_MELEN</name>
<gene>
    <name evidence="1" type="ORF">MENTE1834_LOCUS45631</name>
</gene>
<evidence type="ECO:0000313" key="1">
    <source>
        <dbReference type="EMBL" id="CAK5115603.1"/>
    </source>
</evidence>
<reference evidence="1" key="1">
    <citation type="submission" date="2023-11" db="EMBL/GenBank/DDBJ databases">
        <authorList>
            <person name="Poullet M."/>
        </authorList>
    </citation>
    <scope>NUCLEOTIDE SEQUENCE</scope>
    <source>
        <strain evidence="1">E1834</strain>
    </source>
</reference>
<proteinExistence type="predicted"/>
<keyword evidence="2" id="KW-1185">Reference proteome</keyword>
<comment type="caution">
    <text evidence="1">The sequence shown here is derived from an EMBL/GenBank/DDBJ whole genome shotgun (WGS) entry which is preliminary data.</text>
</comment>
<organism evidence="1 2">
    <name type="scientific">Meloidogyne enterolobii</name>
    <name type="common">Root-knot nematode worm</name>
    <name type="synonym">Meloidogyne mayaguensis</name>
    <dbReference type="NCBI Taxonomy" id="390850"/>
    <lineage>
        <taxon>Eukaryota</taxon>
        <taxon>Metazoa</taxon>
        <taxon>Ecdysozoa</taxon>
        <taxon>Nematoda</taxon>
        <taxon>Chromadorea</taxon>
        <taxon>Rhabditida</taxon>
        <taxon>Tylenchina</taxon>
        <taxon>Tylenchomorpha</taxon>
        <taxon>Tylenchoidea</taxon>
        <taxon>Meloidogynidae</taxon>
        <taxon>Meloidogyninae</taxon>
        <taxon>Meloidogyne</taxon>
    </lineage>
</organism>
<dbReference type="EMBL" id="CAVMJV010000155">
    <property type="protein sequence ID" value="CAK5115603.1"/>
    <property type="molecule type" value="Genomic_DNA"/>
</dbReference>
<dbReference type="Proteomes" id="UP001497535">
    <property type="component" value="Unassembled WGS sequence"/>
</dbReference>
<accession>A0ACB1AZZ9</accession>
<protein>
    <submittedName>
        <fullName evidence="1">Uncharacterized protein</fullName>
    </submittedName>
</protein>
<sequence length="92" mass="10233">MFLFLLRVADSSIAGLGGCPFAKGATGNLATEDLVYMLEGCGFSTGVNLERLVETSDWICTEMGRENQSRVANAMLGKRKDRWKMKRYEGDF</sequence>